<comment type="caution">
    <text evidence="1">The sequence shown here is derived from an EMBL/GenBank/DDBJ whole genome shotgun (WGS) entry which is preliminary data.</text>
</comment>
<keyword evidence="2" id="KW-1185">Reference proteome</keyword>
<evidence type="ECO:0000313" key="2">
    <source>
        <dbReference type="Proteomes" id="UP001499854"/>
    </source>
</evidence>
<name>A0ABN2SV41_9ACTN</name>
<evidence type="ECO:0000313" key="1">
    <source>
        <dbReference type="EMBL" id="GAA1993054.1"/>
    </source>
</evidence>
<accession>A0ABN2SV41</accession>
<organism evidence="1 2">
    <name type="scientific">Catenulispora subtropica</name>
    <dbReference type="NCBI Taxonomy" id="450798"/>
    <lineage>
        <taxon>Bacteria</taxon>
        <taxon>Bacillati</taxon>
        <taxon>Actinomycetota</taxon>
        <taxon>Actinomycetes</taxon>
        <taxon>Catenulisporales</taxon>
        <taxon>Catenulisporaceae</taxon>
        <taxon>Catenulispora</taxon>
    </lineage>
</organism>
<dbReference type="Proteomes" id="UP001499854">
    <property type="component" value="Unassembled WGS sequence"/>
</dbReference>
<reference evidence="1 2" key="1">
    <citation type="journal article" date="2019" name="Int. J. Syst. Evol. Microbiol.">
        <title>The Global Catalogue of Microorganisms (GCM) 10K type strain sequencing project: providing services to taxonomists for standard genome sequencing and annotation.</title>
        <authorList>
            <consortium name="The Broad Institute Genomics Platform"/>
            <consortium name="The Broad Institute Genome Sequencing Center for Infectious Disease"/>
            <person name="Wu L."/>
            <person name="Ma J."/>
        </authorList>
    </citation>
    <scope>NUCLEOTIDE SEQUENCE [LARGE SCALE GENOMIC DNA]</scope>
    <source>
        <strain evidence="1 2">JCM 16013</strain>
    </source>
</reference>
<gene>
    <name evidence="1" type="ORF">GCM10009838_66270</name>
</gene>
<proteinExistence type="predicted"/>
<dbReference type="RefSeq" id="WP_344661109.1">
    <property type="nucleotide sequence ID" value="NZ_BAAAQM010000049.1"/>
</dbReference>
<protein>
    <submittedName>
        <fullName evidence="1">Uncharacterized protein</fullName>
    </submittedName>
</protein>
<dbReference type="EMBL" id="BAAAQM010000049">
    <property type="protein sequence ID" value="GAA1993054.1"/>
    <property type="molecule type" value="Genomic_DNA"/>
</dbReference>
<sequence length="69" mass="7107">MASAAVSAVRKAKTEAKVSMRADVAVAVIAGPASFTEAVREFEADLKAAGHIGEVTYAVDDDISVTVQL</sequence>